<sequence length="34" mass="3909">MQDLRFLPIMAFARNGGKRGSGGEQAEKFHRRFV</sequence>
<protein>
    <submittedName>
        <fullName evidence="1">Uncharacterized protein</fullName>
    </submittedName>
</protein>
<keyword evidence="2" id="KW-1185">Reference proteome</keyword>
<evidence type="ECO:0000313" key="2">
    <source>
        <dbReference type="Proteomes" id="UP000557717"/>
    </source>
</evidence>
<dbReference type="AlphaFoldDB" id="A0A840V740"/>
<accession>A0A840V740</accession>
<organism evidence="1 2">
    <name type="scientific">Haloferula luteola</name>
    <dbReference type="NCBI Taxonomy" id="595692"/>
    <lineage>
        <taxon>Bacteria</taxon>
        <taxon>Pseudomonadati</taxon>
        <taxon>Verrucomicrobiota</taxon>
        <taxon>Verrucomicrobiia</taxon>
        <taxon>Verrucomicrobiales</taxon>
        <taxon>Verrucomicrobiaceae</taxon>
        <taxon>Haloferula</taxon>
    </lineage>
</organism>
<reference evidence="1 2" key="1">
    <citation type="submission" date="2020-08" db="EMBL/GenBank/DDBJ databases">
        <title>Genomic Encyclopedia of Type Strains, Phase IV (KMG-IV): sequencing the most valuable type-strain genomes for metagenomic binning, comparative biology and taxonomic classification.</title>
        <authorList>
            <person name="Goeker M."/>
        </authorList>
    </citation>
    <scope>NUCLEOTIDE SEQUENCE [LARGE SCALE GENOMIC DNA]</scope>
    <source>
        <strain evidence="1 2">YC6886</strain>
    </source>
</reference>
<dbReference type="EMBL" id="JACHFD010000016">
    <property type="protein sequence ID" value="MBB5352856.1"/>
    <property type="molecule type" value="Genomic_DNA"/>
</dbReference>
<name>A0A840V740_9BACT</name>
<evidence type="ECO:0000313" key="1">
    <source>
        <dbReference type="EMBL" id="MBB5352856.1"/>
    </source>
</evidence>
<dbReference type="Proteomes" id="UP000557717">
    <property type="component" value="Unassembled WGS sequence"/>
</dbReference>
<comment type="caution">
    <text evidence="1">The sequence shown here is derived from an EMBL/GenBank/DDBJ whole genome shotgun (WGS) entry which is preliminary data.</text>
</comment>
<proteinExistence type="predicted"/>
<gene>
    <name evidence="1" type="ORF">HNR46_003104</name>
</gene>